<gene>
    <name evidence="5" type="ORF">METZ01_LOCUS303395</name>
</gene>
<reference evidence="5" key="1">
    <citation type="submission" date="2018-05" db="EMBL/GenBank/DDBJ databases">
        <authorList>
            <person name="Lanie J.A."/>
            <person name="Ng W.-L."/>
            <person name="Kazmierczak K.M."/>
            <person name="Andrzejewski T.M."/>
            <person name="Davidsen T.M."/>
            <person name="Wayne K.J."/>
            <person name="Tettelin H."/>
            <person name="Glass J.I."/>
            <person name="Rusch D."/>
            <person name="Podicherti R."/>
            <person name="Tsui H.-C.T."/>
            <person name="Winkler M.E."/>
        </authorList>
    </citation>
    <scope>NUCLEOTIDE SEQUENCE</scope>
</reference>
<evidence type="ECO:0000256" key="3">
    <source>
        <dbReference type="ARBA" id="ARBA00023052"/>
    </source>
</evidence>
<evidence type="ECO:0000256" key="2">
    <source>
        <dbReference type="ARBA" id="ARBA00023002"/>
    </source>
</evidence>
<dbReference type="Pfam" id="PF00676">
    <property type="entry name" value="E1_dh"/>
    <property type="match status" value="1"/>
</dbReference>
<dbReference type="GO" id="GO:0004739">
    <property type="term" value="F:pyruvate dehydrogenase (acetyl-transferring) activity"/>
    <property type="evidence" value="ECO:0007669"/>
    <property type="project" value="TreeGrafter"/>
</dbReference>
<feature type="domain" description="Dehydrogenase E1 component" evidence="4">
    <location>
        <begin position="57"/>
        <end position="296"/>
    </location>
</feature>
<dbReference type="PANTHER" id="PTHR11516:SF60">
    <property type="entry name" value="PYRUVATE DEHYDROGENASE E1 COMPONENT SUBUNIT ALPHA"/>
    <property type="match status" value="1"/>
</dbReference>
<accession>A0A382MT73</accession>
<dbReference type="InterPro" id="IPR050642">
    <property type="entry name" value="PDH_E1_Alpha_Subunit"/>
</dbReference>
<evidence type="ECO:0000259" key="4">
    <source>
        <dbReference type="Pfam" id="PF00676"/>
    </source>
</evidence>
<name>A0A382MT73_9ZZZZ</name>
<proteinExistence type="predicted"/>
<dbReference type="InterPro" id="IPR029061">
    <property type="entry name" value="THDP-binding"/>
</dbReference>
<keyword evidence="2" id="KW-0560">Oxidoreductase</keyword>
<organism evidence="5">
    <name type="scientific">marine metagenome</name>
    <dbReference type="NCBI Taxonomy" id="408172"/>
    <lineage>
        <taxon>unclassified sequences</taxon>
        <taxon>metagenomes</taxon>
        <taxon>ecological metagenomes</taxon>
    </lineage>
</organism>
<dbReference type="SUPFAM" id="SSF52518">
    <property type="entry name" value="Thiamin diphosphate-binding fold (THDP-binding)"/>
    <property type="match status" value="1"/>
</dbReference>
<comment type="cofactor">
    <cofactor evidence="1">
        <name>thiamine diphosphate</name>
        <dbReference type="ChEBI" id="CHEBI:58937"/>
    </cofactor>
</comment>
<protein>
    <recommendedName>
        <fullName evidence="4">Dehydrogenase E1 component domain-containing protein</fullName>
    </recommendedName>
</protein>
<evidence type="ECO:0000313" key="5">
    <source>
        <dbReference type="EMBL" id="SVC50541.1"/>
    </source>
</evidence>
<sequence>SHGEILAKGSSAIRKMEEADLQSMMESFLGGDCLRVVEKEGVDSVKVLARDFLLYGSLAEIFARSTGFNRGLGGSMHAFFPPFGVYPNNAIVGGSADIATGSALFKKVNRKGGLVIANIGDASMGCGPTWEAMNFAGMRQFDELWDDSMKGGLPIIFNFMNNFYGMGGQTAGETMSFDALARVGAGVSPDAMHAERVDGYNPLAVVDAIRRKRELLANGDGPVLLETVTYRFSGHSPSDASSYRMKEEIEAWQAVDPLESYAAELKRIGVLDDGTREAIMENTRAAMAKACRLATDLEVSPRLPSEKIGELMFSNRPRESYDESREPELLLAHDDNPRVQALAKKSRAGIVDGKPVSKNKVFQYRDAIFEAILHRYENDP</sequence>
<dbReference type="GO" id="GO:0006086">
    <property type="term" value="P:pyruvate decarboxylation to acetyl-CoA"/>
    <property type="evidence" value="ECO:0007669"/>
    <property type="project" value="TreeGrafter"/>
</dbReference>
<dbReference type="EMBL" id="UINC01094904">
    <property type="protein sequence ID" value="SVC50541.1"/>
    <property type="molecule type" value="Genomic_DNA"/>
</dbReference>
<dbReference type="InterPro" id="IPR001017">
    <property type="entry name" value="DH_E1"/>
</dbReference>
<dbReference type="AlphaFoldDB" id="A0A382MT73"/>
<evidence type="ECO:0000256" key="1">
    <source>
        <dbReference type="ARBA" id="ARBA00001964"/>
    </source>
</evidence>
<keyword evidence="3" id="KW-0786">Thiamine pyrophosphate</keyword>
<dbReference type="PANTHER" id="PTHR11516">
    <property type="entry name" value="PYRUVATE DEHYDROGENASE E1 COMPONENT, ALPHA SUBUNIT BACTERIAL AND ORGANELLAR"/>
    <property type="match status" value="1"/>
</dbReference>
<dbReference type="Gene3D" id="3.40.50.970">
    <property type="match status" value="1"/>
</dbReference>
<feature type="non-terminal residue" evidence="5">
    <location>
        <position position="1"/>
    </location>
</feature>
<feature type="non-terminal residue" evidence="5">
    <location>
        <position position="380"/>
    </location>
</feature>